<evidence type="ECO:0000256" key="1">
    <source>
        <dbReference type="SAM" id="SignalP"/>
    </source>
</evidence>
<name>A0A0R3PG92_ANGCS</name>
<evidence type="ECO:0000313" key="3">
    <source>
        <dbReference type="Proteomes" id="UP000267027"/>
    </source>
</evidence>
<reference evidence="2 3" key="2">
    <citation type="submission" date="2018-11" db="EMBL/GenBank/DDBJ databases">
        <authorList>
            <consortium name="Pathogen Informatics"/>
        </authorList>
    </citation>
    <scope>NUCLEOTIDE SEQUENCE [LARGE SCALE GENOMIC DNA]</scope>
    <source>
        <strain evidence="2 3">Costa Rica</strain>
    </source>
</reference>
<dbReference type="AlphaFoldDB" id="A0A0R3PG92"/>
<dbReference type="Proteomes" id="UP000267027">
    <property type="component" value="Unassembled WGS sequence"/>
</dbReference>
<evidence type="ECO:0000313" key="4">
    <source>
        <dbReference type="WBParaSite" id="ACOC_0000327201-mRNA-1"/>
    </source>
</evidence>
<reference evidence="4" key="1">
    <citation type="submission" date="2017-02" db="UniProtKB">
        <authorList>
            <consortium name="WormBaseParasite"/>
        </authorList>
    </citation>
    <scope>IDENTIFICATION</scope>
</reference>
<accession>A0A0R3PG92</accession>
<gene>
    <name evidence="2" type="ORF">ACOC_LOCUS3273</name>
</gene>
<feature type="signal peptide" evidence="1">
    <location>
        <begin position="1"/>
        <end position="16"/>
    </location>
</feature>
<sequence>MKTILVLTTLAAIAHGKTYTMETHSSGSLISRLIKEKQYQKYLEERNLHRSQVLVKGSQPVVDFFDAYYLVNITVGTPVPEETDLIPRRRPHFLRKTARSLLDTILDRAMDASQRTPSLLQVFVVNIFGSI</sequence>
<dbReference type="STRING" id="334426.A0A0R3PG92"/>
<organism evidence="4">
    <name type="scientific">Angiostrongylus costaricensis</name>
    <name type="common">Nematode worm</name>
    <dbReference type="NCBI Taxonomy" id="334426"/>
    <lineage>
        <taxon>Eukaryota</taxon>
        <taxon>Metazoa</taxon>
        <taxon>Ecdysozoa</taxon>
        <taxon>Nematoda</taxon>
        <taxon>Chromadorea</taxon>
        <taxon>Rhabditida</taxon>
        <taxon>Rhabditina</taxon>
        <taxon>Rhabditomorpha</taxon>
        <taxon>Strongyloidea</taxon>
        <taxon>Metastrongylidae</taxon>
        <taxon>Angiostrongylus</taxon>
    </lineage>
</organism>
<proteinExistence type="predicted"/>
<protein>
    <submittedName>
        <fullName evidence="4">Metalloprotease</fullName>
    </submittedName>
</protein>
<keyword evidence="3" id="KW-1185">Reference proteome</keyword>
<dbReference type="OrthoDB" id="10553881at2759"/>
<dbReference type="EMBL" id="UYYA01000928">
    <property type="protein sequence ID" value="VDM54858.1"/>
    <property type="molecule type" value="Genomic_DNA"/>
</dbReference>
<evidence type="ECO:0000313" key="2">
    <source>
        <dbReference type="EMBL" id="VDM54858.1"/>
    </source>
</evidence>
<dbReference type="WBParaSite" id="ACOC_0000327201-mRNA-1">
    <property type="protein sequence ID" value="ACOC_0000327201-mRNA-1"/>
    <property type="gene ID" value="ACOC_0000327201"/>
</dbReference>
<keyword evidence="1" id="KW-0732">Signal</keyword>
<feature type="chain" id="PRO_5043130109" evidence="1">
    <location>
        <begin position="17"/>
        <end position="131"/>
    </location>
</feature>